<proteinExistence type="predicted"/>
<dbReference type="InterPro" id="IPR012349">
    <property type="entry name" value="Split_barrel_FMN-bd"/>
</dbReference>
<evidence type="ECO:0000256" key="3">
    <source>
        <dbReference type="ARBA" id="ARBA00022485"/>
    </source>
</evidence>
<organism evidence="8">
    <name type="scientific">uncultured Anaerotruncus sp</name>
    <dbReference type="NCBI Taxonomy" id="905011"/>
    <lineage>
        <taxon>Bacteria</taxon>
        <taxon>Bacillati</taxon>
        <taxon>Bacillota</taxon>
        <taxon>Clostridia</taxon>
        <taxon>Eubacteriales</taxon>
        <taxon>Oscillospiraceae</taxon>
        <taxon>Anaerotruncus</taxon>
        <taxon>environmental samples</taxon>
    </lineage>
</organism>
<dbReference type="Gene3D" id="3.30.70.20">
    <property type="match status" value="1"/>
</dbReference>
<evidence type="ECO:0000256" key="1">
    <source>
        <dbReference type="ARBA" id="ARBA00003532"/>
    </source>
</evidence>
<evidence type="ECO:0000256" key="5">
    <source>
        <dbReference type="ARBA" id="ARBA00023004"/>
    </source>
</evidence>
<dbReference type="Gene3D" id="2.30.110.10">
    <property type="entry name" value="Electron Transport, Fmn-binding Protein, Chain A"/>
    <property type="match status" value="1"/>
</dbReference>
<dbReference type="AlphaFoldDB" id="A0A1C6IXM8"/>
<evidence type="ECO:0000256" key="4">
    <source>
        <dbReference type="ARBA" id="ARBA00022723"/>
    </source>
</evidence>
<name>A0A1C6IXM8_9FIRM</name>
<dbReference type="PROSITE" id="PS51379">
    <property type="entry name" value="4FE4S_FER_2"/>
    <property type="match status" value="2"/>
</dbReference>
<sequence length="208" mass="22969">MTAQDYLYMLRDQMHTVVFATVGSDGSPYTCAIDIMLADTGGLYFLTARGKSLYHRLQQDSRVALTGVSGGDTLSSRSISLQGRVREIGSARLPEIFAQNPYMQKIYPSADSRAALTVFCLYTGSGEYFDLSCQPIFRQRFSIGDGVLQKVGYYVTKRCTGCGRCQQSCPQNCIDCSRVPVQIIPSACLHCGRCQQVCPQNAIERSRP</sequence>
<keyword evidence="3" id="KW-0004">4Fe-4S</keyword>
<dbReference type="GO" id="GO:0051539">
    <property type="term" value="F:4 iron, 4 sulfur cluster binding"/>
    <property type="evidence" value="ECO:0007669"/>
    <property type="project" value="UniProtKB-KW"/>
</dbReference>
<dbReference type="Pfam" id="PF01243">
    <property type="entry name" value="PNPOx_N"/>
    <property type="match status" value="1"/>
</dbReference>
<dbReference type="InterPro" id="IPR017900">
    <property type="entry name" value="4Fe4S_Fe_S_CS"/>
</dbReference>
<dbReference type="InterPro" id="IPR017896">
    <property type="entry name" value="4Fe4S_Fe-S-bd"/>
</dbReference>
<evidence type="ECO:0000256" key="2">
    <source>
        <dbReference type="ARBA" id="ARBA00013529"/>
    </source>
</evidence>
<dbReference type="EMBL" id="FMHG01000001">
    <property type="protein sequence ID" value="SCJ74596.1"/>
    <property type="molecule type" value="Genomic_DNA"/>
</dbReference>
<keyword evidence="5" id="KW-0408">Iron</keyword>
<dbReference type="GO" id="GO:0046872">
    <property type="term" value="F:metal ion binding"/>
    <property type="evidence" value="ECO:0007669"/>
    <property type="project" value="UniProtKB-KW"/>
</dbReference>
<evidence type="ECO:0000313" key="8">
    <source>
        <dbReference type="EMBL" id="SCJ74596.1"/>
    </source>
</evidence>
<dbReference type="InterPro" id="IPR011576">
    <property type="entry name" value="Pyridox_Oxase_N"/>
</dbReference>
<dbReference type="InterPro" id="IPR050157">
    <property type="entry name" value="PSI_iron-sulfur_center"/>
</dbReference>
<evidence type="ECO:0000256" key="6">
    <source>
        <dbReference type="ARBA" id="ARBA00023014"/>
    </source>
</evidence>
<dbReference type="PANTHER" id="PTHR24960">
    <property type="entry name" value="PHOTOSYSTEM I IRON-SULFUR CENTER-RELATED"/>
    <property type="match status" value="1"/>
</dbReference>
<reference evidence="8" key="1">
    <citation type="submission" date="2015-09" db="EMBL/GenBank/DDBJ databases">
        <authorList>
            <consortium name="Pathogen Informatics"/>
        </authorList>
    </citation>
    <scope>NUCLEOTIDE SEQUENCE</scope>
    <source>
        <strain evidence="8">2789STDY5834896</strain>
    </source>
</reference>
<gene>
    <name evidence="8" type="ORF">SAMEA3545359_01761</name>
</gene>
<dbReference type="SUPFAM" id="SSF50475">
    <property type="entry name" value="FMN-binding split barrel"/>
    <property type="match status" value="1"/>
</dbReference>
<dbReference type="Pfam" id="PF12838">
    <property type="entry name" value="Fer4_7"/>
    <property type="match status" value="1"/>
</dbReference>
<dbReference type="PANTHER" id="PTHR24960:SF85">
    <property type="entry name" value="POLYFERREDOXIN PROTEIN VHUB"/>
    <property type="match status" value="1"/>
</dbReference>
<dbReference type="PROSITE" id="PS00198">
    <property type="entry name" value="4FE4S_FER_1"/>
    <property type="match status" value="2"/>
</dbReference>
<feature type="domain" description="4Fe-4S ferredoxin-type" evidence="7">
    <location>
        <begin position="179"/>
        <end position="208"/>
    </location>
</feature>
<keyword evidence="4" id="KW-0479">Metal-binding</keyword>
<comment type="function">
    <text evidence="1">Ferredoxins are iron-sulfur proteins that transfer electrons in a wide variety of metabolic reactions.</text>
</comment>
<protein>
    <recommendedName>
        <fullName evidence="2">Ferredoxin</fullName>
    </recommendedName>
</protein>
<dbReference type="SUPFAM" id="SSF54862">
    <property type="entry name" value="4Fe-4S ferredoxins"/>
    <property type="match status" value="1"/>
</dbReference>
<evidence type="ECO:0000259" key="7">
    <source>
        <dbReference type="PROSITE" id="PS51379"/>
    </source>
</evidence>
<feature type="domain" description="4Fe-4S ferredoxin-type" evidence="7">
    <location>
        <begin position="150"/>
        <end position="175"/>
    </location>
</feature>
<keyword evidence="6" id="KW-0411">Iron-sulfur</keyword>
<accession>A0A1C6IXM8</accession>